<gene>
    <name evidence="2" type="ORF">MNBD_IGNAVI01-2176</name>
</gene>
<dbReference type="EMBL" id="UOGD01000286">
    <property type="protein sequence ID" value="VAX24909.1"/>
    <property type="molecule type" value="Genomic_DNA"/>
</dbReference>
<keyword evidence="1" id="KW-1133">Transmembrane helix</keyword>
<protein>
    <submittedName>
        <fullName evidence="2">Uncharacterized protein</fullName>
    </submittedName>
</protein>
<sequence length="169" mass="19512">MEKLKPWIASLVLLPIGLFLIFNMGKFIFILDHLNLLFHEGGHGVFSFFGKFIYTLGGSLMQIIIPSLFILYFYINQQRVGIQVSLIYLAENLMNVGVYVSDARSRNLPLIGKGTYHDWTFLLSRMNILEYDRFIGDVLYYAAVLLIIFSLLLPLFMKDYETADLNLKI</sequence>
<proteinExistence type="predicted"/>
<accession>A0A3B1C410</accession>
<feature type="transmembrane region" description="Helical" evidence="1">
    <location>
        <begin position="138"/>
        <end position="157"/>
    </location>
</feature>
<dbReference type="AlphaFoldDB" id="A0A3B1C410"/>
<name>A0A3B1C410_9ZZZZ</name>
<evidence type="ECO:0000256" key="1">
    <source>
        <dbReference type="SAM" id="Phobius"/>
    </source>
</evidence>
<organism evidence="2">
    <name type="scientific">hydrothermal vent metagenome</name>
    <dbReference type="NCBI Taxonomy" id="652676"/>
    <lineage>
        <taxon>unclassified sequences</taxon>
        <taxon>metagenomes</taxon>
        <taxon>ecological metagenomes</taxon>
    </lineage>
</organism>
<feature type="transmembrane region" description="Helical" evidence="1">
    <location>
        <begin position="51"/>
        <end position="75"/>
    </location>
</feature>
<feature type="transmembrane region" description="Helical" evidence="1">
    <location>
        <begin position="7"/>
        <end position="31"/>
    </location>
</feature>
<evidence type="ECO:0000313" key="2">
    <source>
        <dbReference type="EMBL" id="VAX24909.1"/>
    </source>
</evidence>
<reference evidence="2" key="1">
    <citation type="submission" date="2018-06" db="EMBL/GenBank/DDBJ databases">
        <authorList>
            <person name="Zhirakovskaya E."/>
        </authorList>
    </citation>
    <scope>NUCLEOTIDE SEQUENCE</scope>
</reference>
<keyword evidence="1" id="KW-0812">Transmembrane</keyword>
<keyword evidence="1" id="KW-0472">Membrane</keyword>